<dbReference type="EC" id="2.7.1.11" evidence="15"/>
<evidence type="ECO:0000259" key="18">
    <source>
        <dbReference type="Pfam" id="PF00365"/>
    </source>
</evidence>
<dbReference type="SUPFAM" id="SSF53784">
    <property type="entry name" value="Phosphofructokinase"/>
    <property type="match status" value="2"/>
</dbReference>
<dbReference type="HAMAP" id="MF_03184">
    <property type="entry name" value="Phosphofructokinase_I_E"/>
    <property type="match status" value="1"/>
</dbReference>
<dbReference type="InterPro" id="IPR022953">
    <property type="entry name" value="ATP_PFK"/>
</dbReference>
<evidence type="ECO:0000313" key="19">
    <source>
        <dbReference type="EnsemblMetazoa" id="XP_016973700.1"/>
    </source>
</evidence>
<feature type="compositionally biased region" description="Basic and acidic residues" evidence="17">
    <location>
        <begin position="120"/>
        <end position="142"/>
    </location>
</feature>
<keyword evidence="12 15" id="KW-0460">Magnesium</keyword>
<comment type="activity regulation">
    <text evidence="15">Allosterically activated by ADP, AMP, or fructose 2,6-bisphosphate, and allosterically inhibited by ATP or citrate.</text>
</comment>
<dbReference type="InterPro" id="IPR015912">
    <property type="entry name" value="Phosphofructokinase_CS"/>
</dbReference>
<evidence type="ECO:0000256" key="5">
    <source>
        <dbReference type="ARBA" id="ARBA00022490"/>
    </source>
</evidence>
<feature type="region of interest" description="N-terminal catalytic PFK domain 1" evidence="15">
    <location>
        <begin position="1"/>
        <end position="589"/>
    </location>
</feature>
<feature type="binding site" description="in other chain" evidence="15">
    <location>
        <position position="463"/>
    </location>
    <ligand>
        <name>substrate</name>
        <note>ligand shared between dimeric partners</note>
    </ligand>
</feature>
<evidence type="ECO:0000256" key="14">
    <source>
        <dbReference type="ARBA" id="ARBA00048070"/>
    </source>
</evidence>
<feature type="binding site" evidence="15">
    <location>
        <position position="772"/>
    </location>
    <ligand>
        <name>beta-D-fructose 2,6-bisphosphate</name>
        <dbReference type="ChEBI" id="CHEBI:58579"/>
        <note>allosteric activator; ligand shared between dimeric partners</note>
    </ligand>
</feature>
<feature type="binding site" description="in other chain" evidence="15">
    <location>
        <position position="835"/>
    </location>
    <ligand>
        <name>beta-D-fructose 2,6-bisphosphate</name>
        <dbReference type="ChEBI" id="CHEBI:58579"/>
        <note>allosteric activator; ligand shared between dimeric partners</note>
    </ligand>
</feature>
<dbReference type="EnsemblMetazoa" id="XM_017118211.1">
    <property type="protein sequence ID" value="XP_016973700.1"/>
    <property type="gene ID" value="LOC108040650"/>
</dbReference>
<dbReference type="UniPathway" id="UPA00109">
    <property type="reaction ID" value="UER00182"/>
</dbReference>
<dbReference type="GO" id="GO:0048029">
    <property type="term" value="F:monosaccharide binding"/>
    <property type="evidence" value="ECO:0007669"/>
    <property type="project" value="TreeGrafter"/>
</dbReference>
<evidence type="ECO:0000256" key="4">
    <source>
        <dbReference type="ARBA" id="ARBA00004679"/>
    </source>
</evidence>
<feature type="binding site" description="in other chain" evidence="15">
    <location>
        <begin position="363"/>
        <end position="365"/>
    </location>
    <ligand>
        <name>substrate</name>
        <note>ligand shared between dimeric partners</note>
    </ligand>
</feature>
<evidence type="ECO:0000256" key="9">
    <source>
        <dbReference type="ARBA" id="ARBA00022741"/>
    </source>
</evidence>
<accession>A0A6P4E6P1</accession>
<dbReference type="Pfam" id="PF00365">
    <property type="entry name" value="PFK"/>
    <property type="match status" value="2"/>
</dbReference>
<sequence length="985" mass="110232">MHSNKFRVLTKFKPFFLEINGRIPEGRPFHFPHQPIKYVPGNPNNFLNRKLTLPRIHHQYTRSHLDVSLSRKCSLYMYNLKRGIRKFEYISGARECSSEPHKRKVFFNIDDNFKLHLRKSHSDSGNQKDDIPGKENTKEDTLRQRCGRHRPVDFLTKEHDDFMKSEKLAANAVKKKNKSESKRKCGKSLEDLRKCLRTMQDVIDFVHPVRPYKDKGLAVFTSGGDSQGMNAAVRACVRMAIYLGCKVYFIREGYQGMVDGGDCIQEANWASVSSIIHRGGTIIGSARCQDFRERQGRLKAANNLIQRGITNLVVIGGDGSLTGANLFRQEWSSLLDELVQNKTITTEQQEKFNVLHIVGLVGSIDNDFCGTDMTIGTDTALHRIIEAIDAISSTAYSHQRTFIMEVMGRHCGYLPVVAGIISEADYVFLPESPPPLDWPDRLVLKLEQERSAGQRLNIVIVAEGAMDREGHPITAEDVKKVIDERLKHDARITVLGHVQRGGNPSAFDRILACRMGAEATLALMEATKESVPVVISLDGNQAVRVPLMECVERTQAVAKAMKEKRWADAVKLRGRSFERNLETYKMLTRLKPPKENFDADGKGIEGYRLAVMHIGAPACGMNAAVRSFVRNAIYRGDVVYGINDGVEGLIAGNVRELGWSDVSGWVGQGGAYLGTKRTLPEGKFKEIAARLKEFKIQGLLIIGGFESYHAAGQIADQRDNYPQFCIPIVVIPSTISNNVPGTEFSLGCDTGLNEITEICDRIRQSAQGTKRRVFVIETMGGYCGYLATLAGLAGGADAAYIYEEKFSIKDLQQDVYHMASKMAEGVSRGLILRNEKASENYSTDFIYRLYSEEGKGLFTCRMNILGHMQQGGSPTPFDRNMGTKMAAKCVDWLATQIKANVDANGVVNCKAPETATLLGIVSRQYRFSPLVELIAETNFDQRIPKKQWWLRLRPLLRILAKHDSAYEEEGMYITVEEECETDAVA</sequence>
<feature type="binding site" evidence="15">
    <location>
        <position position="400"/>
    </location>
    <ligand>
        <name>substrate</name>
        <note>ligand shared between dimeric partners</note>
    </ligand>
</feature>
<dbReference type="GO" id="GO:0005945">
    <property type="term" value="C:6-phosphofructokinase complex"/>
    <property type="evidence" value="ECO:0007669"/>
    <property type="project" value="TreeGrafter"/>
</dbReference>
<dbReference type="Proteomes" id="UP001652680">
    <property type="component" value="Unassembled WGS sequence"/>
</dbReference>
<proteinExistence type="inferred from homology"/>
<evidence type="ECO:0000256" key="11">
    <source>
        <dbReference type="ARBA" id="ARBA00022840"/>
    </source>
</evidence>
<feature type="binding site" evidence="15">
    <location>
        <position position="318"/>
    </location>
    <ligand>
        <name>Mg(2+)</name>
        <dbReference type="ChEBI" id="CHEBI:18420"/>
        <note>catalytic</note>
    </ligand>
</feature>
<dbReference type="AlphaFoldDB" id="A0A6P4E6P1"/>
<dbReference type="GO" id="GO:0061621">
    <property type="term" value="P:canonical glycolysis"/>
    <property type="evidence" value="ECO:0007669"/>
    <property type="project" value="TreeGrafter"/>
</dbReference>
<dbReference type="PIRSF" id="PIRSF000533">
    <property type="entry name" value="ATP_PFK_euk"/>
    <property type="match status" value="1"/>
</dbReference>
<feature type="domain" description="Phosphofructokinase" evidence="18">
    <location>
        <begin position="217"/>
        <end position="521"/>
    </location>
</feature>
<comment type="catalytic activity">
    <reaction evidence="14 15 16">
        <text>beta-D-fructose 6-phosphate + ATP = beta-D-fructose 1,6-bisphosphate + ADP + H(+)</text>
        <dbReference type="Rhea" id="RHEA:16109"/>
        <dbReference type="ChEBI" id="CHEBI:15378"/>
        <dbReference type="ChEBI" id="CHEBI:30616"/>
        <dbReference type="ChEBI" id="CHEBI:32966"/>
        <dbReference type="ChEBI" id="CHEBI:57634"/>
        <dbReference type="ChEBI" id="CHEBI:456216"/>
        <dbReference type="EC" id="2.7.1.11"/>
    </reaction>
</comment>
<reference evidence="19" key="3">
    <citation type="submission" date="2025-05" db="UniProtKB">
        <authorList>
            <consortium name="EnsemblMetazoa"/>
        </authorList>
    </citation>
    <scope>IDENTIFICATION</scope>
</reference>
<dbReference type="GO" id="GO:0042802">
    <property type="term" value="F:identical protein binding"/>
    <property type="evidence" value="ECO:0007669"/>
    <property type="project" value="TreeGrafter"/>
</dbReference>
<evidence type="ECO:0000256" key="8">
    <source>
        <dbReference type="ARBA" id="ARBA00022723"/>
    </source>
</evidence>
<feature type="binding site" description="in other chain" evidence="15">
    <location>
        <begin position="779"/>
        <end position="781"/>
    </location>
    <ligand>
        <name>beta-D-fructose 2,6-bisphosphate</name>
        <dbReference type="ChEBI" id="CHEBI:58579"/>
        <note>allosteric activator; ligand shared between dimeric partners</note>
    </ligand>
</feature>
<comment type="pathway">
    <text evidence="4 15 16">Carbohydrate degradation; glycolysis; D-glyceraldehyde 3-phosphate and glycerone phosphate from D-glucose: step 3/4.</text>
</comment>
<dbReference type="OrthoDB" id="537915at2759"/>
<dbReference type="PANTHER" id="PTHR13697:SF4">
    <property type="entry name" value="ATP-DEPENDENT 6-PHOSPHOFRUCTOKINASE"/>
    <property type="match status" value="1"/>
</dbReference>
<gene>
    <name evidence="21" type="primary">LOC108040650</name>
    <name evidence="19" type="synonym">108040650</name>
</gene>
<keyword evidence="7 15" id="KW-0808">Transferase</keyword>
<dbReference type="NCBIfam" id="TIGR02478">
    <property type="entry name" value="6PF1K_euk"/>
    <property type="match status" value="1"/>
</dbReference>
<keyword evidence="11 15" id="KW-0067">ATP-binding</keyword>
<feature type="binding site" description="in other chain" evidence="15">
    <location>
        <begin position="734"/>
        <end position="738"/>
    </location>
    <ligand>
        <name>beta-D-fructose 2,6-bisphosphate</name>
        <dbReference type="ChEBI" id="CHEBI:58579"/>
        <note>allosteric activator; ligand shared between dimeric partners</note>
    </ligand>
</feature>
<organism evidence="21">
    <name type="scientific">Drosophila rhopaloa</name>
    <name type="common">Fruit fly</name>
    <dbReference type="NCBI Taxonomy" id="1041015"/>
    <lineage>
        <taxon>Eukaryota</taxon>
        <taxon>Metazoa</taxon>
        <taxon>Ecdysozoa</taxon>
        <taxon>Arthropoda</taxon>
        <taxon>Hexapoda</taxon>
        <taxon>Insecta</taxon>
        <taxon>Pterygota</taxon>
        <taxon>Neoptera</taxon>
        <taxon>Endopterygota</taxon>
        <taxon>Diptera</taxon>
        <taxon>Brachycera</taxon>
        <taxon>Muscomorpha</taxon>
        <taxon>Ephydroidea</taxon>
        <taxon>Drosophilidae</taxon>
        <taxon>Drosophila</taxon>
        <taxon>Sophophora</taxon>
    </lineage>
</organism>
<dbReference type="PANTHER" id="PTHR13697">
    <property type="entry name" value="PHOSPHOFRUCTOKINASE"/>
    <property type="match status" value="1"/>
</dbReference>
<dbReference type="Gene3D" id="3.40.50.450">
    <property type="match status" value="2"/>
</dbReference>
<evidence type="ECO:0000256" key="1">
    <source>
        <dbReference type="ARBA" id="ARBA00001946"/>
    </source>
</evidence>
<dbReference type="InterPro" id="IPR009161">
    <property type="entry name" value="6-Pfructokinase_euk"/>
</dbReference>
<dbReference type="Gene3D" id="3.40.50.460">
    <property type="entry name" value="Phosphofructokinase domain"/>
    <property type="match status" value="2"/>
</dbReference>
<feature type="binding site" description="in other chain" evidence="15">
    <location>
        <position position="942"/>
    </location>
    <ligand>
        <name>beta-D-fructose 2,6-bisphosphate</name>
        <dbReference type="ChEBI" id="CHEBI:58579"/>
        <note>allosteric activator; ligand shared between dimeric partners</note>
    </ligand>
</feature>
<dbReference type="GO" id="GO:0005524">
    <property type="term" value="F:ATP binding"/>
    <property type="evidence" value="ECO:0007669"/>
    <property type="project" value="UniProtKB-KW"/>
</dbReference>
<keyword evidence="5 15" id="KW-0963">Cytoplasm</keyword>
<keyword evidence="10 15" id="KW-0418">Kinase</keyword>
<feature type="binding site" description="in other chain" evidence="15">
    <location>
        <begin position="497"/>
        <end position="500"/>
    </location>
    <ligand>
        <name>substrate</name>
        <note>ligand shared between dimeric partners</note>
    </ligand>
</feature>
<feature type="binding site" evidence="15">
    <location>
        <position position="861"/>
    </location>
    <ligand>
        <name>beta-D-fructose 2,6-bisphosphate</name>
        <dbReference type="ChEBI" id="CHEBI:58579"/>
        <note>allosteric activator; ligand shared between dimeric partners</note>
    </ligand>
</feature>
<keyword evidence="6 15" id="KW-0021">Allosteric enzyme</keyword>
<keyword evidence="13 15" id="KW-0324">Glycolysis</keyword>
<dbReference type="GO" id="GO:0046872">
    <property type="term" value="F:metal ion binding"/>
    <property type="evidence" value="ECO:0007669"/>
    <property type="project" value="UniProtKB-KW"/>
</dbReference>
<evidence type="ECO:0000256" key="17">
    <source>
        <dbReference type="SAM" id="MobiDB-lite"/>
    </source>
</evidence>
<reference evidence="21" key="2">
    <citation type="submission" date="2025-04" db="UniProtKB">
        <authorList>
            <consortium name="RefSeq"/>
        </authorList>
    </citation>
    <scope>IDENTIFICATION</scope>
</reference>
<dbReference type="GeneID" id="108040650"/>
<dbReference type="FunFam" id="3.40.50.460:FF:000003">
    <property type="entry name" value="ATP-dependent 6-phosphofructokinase"/>
    <property type="match status" value="1"/>
</dbReference>
<keyword evidence="8 15" id="KW-0479">Metal-binding</keyword>
<evidence type="ECO:0000256" key="2">
    <source>
        <dbReference type="ARBA" id="ARBA00002659"/>
    </source>
</evidence>
<feature type="binding site" description="in other chain" evidence="15">
    <location>
        <begin position="407"/>
        <end position="409"/>
    </location>
    <ligand>
        <name>substrate</name>
        <note>ligand shared between dimeric partners</note>
    </ligand>
</feature>
<feature type="binding site" evidence="15">
    <location>
        <begin position="317"/>
        <end position="320"/>
    </location>
    <ligand>
        <name>ATP</name>
        <dbReference type="ChEBI" id="CHEBI:30616"/>
    </ligand>
</feature>
<evidence type="ECO:0000256" key="3">
    <source>
        <dbReference type="ARBA" id="ARBA00004496"/>
    </source>
</evidence>
<dbReference type="PRINTS" id="PR00476">
    <property type="entry name" value="PHFRCTKINASE"/>
</dbReference>
<dbReference type="CTD" id="36060"/>
<comment type="similarity">
    <text evidence="16">Belongs to the phosphofructokinase type A (PFKA) family. ATP-dependent PFK group I subfamily. Eukaryotic two domain clade "E" sub-subfamily.</text>
</comment>
<feature type="binding site" evidence="15">
    <location>
        <begin position="287"/>
        <end position="288"/>
    </location>
    <ligand>
        <name>ATP</name>
        <dbReference type="ChEBI" id="CHEBI:30616"/>
    </ligand>
</feature>
<evidence type="ECO:0000256" key="7">
    <source>
        <dbReference type="ARBA" id="ARBA00022679"/>
    </source>
</evidence>
<feature type="binding site" evidence="15">
    <location>
        <position position="491"/>
    </location>
    <ligand>
        <name>substrate</name>
        <note>ligand shared between dimeric partners</note>
    </ligand>
</feature>
<comment type="subunit">
    <text evidence="15">Homotetramer.</text>
</comment>
<dbReference type="FunFam" id="3.40.50.460:FF:000001">
    <property type="entry name" value="ATP-dependent 6-phosphofructokinase"/>
    <property type="match status" value="1"/>
</dbReference>
<feature type="binding site" description="in other chain" evidence="15">
    <location>
        <begin position="867"/>
        <end position="870"/>
    </location>
    <ligand>
        <name>beta-D-fructose 2,6-bisphosphate</name>
        <dbReference type="ChEBI" id="CHEBI:58579"/>
        <note>allosteric activator; ligand shared between dimeric partners</note>
    </ligand>
</feature>
<dbReference type="RefSeq" id="XP_016973700.1">
    <property type="nucleotide sequence ID" value="XM_017118211.1"/>
</dbReference>
<evidence type="ECO:0000256" key="6">
    <source>
        <dbReference type="ARBA" id="ARBA00022533"/>
    </source>
</evidence>
<feature type="domain" description="Phosphofructokinase" evidence="18">
    <location>
        <begin position="608"/>
        <end position="893"/>
    </location>
</feature>
<dbReference type="InterPro" id="IPR000023">
    <property type="entry name" value="Phosphofructokinase_dom"/>
</dbReference>
<evidence type="ECO:0000313" key="21">
    <source>
        <dbReference type="RefSeq" id="XP_016973700.1"/>
    </source>
</evidence>
<comment type="subcellular location">
    <subcellularLocation>
        <location evidence="3 15">Cytoplasm</location>
    </subcellularLocation>
</comment>
<protein>
    <recommendedName>
        <fullName evidence="15">ATP-dependent 6-phosphofructokinase</fullName>
        <shortName evidence="15">ATP-PFK</shortName>
        <shortName evidence="15">Phosphofructokinase</shortName>
        <ecNumber evidence="15">2.7.1.11</ecNumber>
    </recommendedName>
    <alternativeName>
        <fullName evidence="15">Phosphohexokinase</fullName>
    </alternativeName>
</protein>
<keyword evidence="20" id="KW-1185">Reference proteome</keyword>
<feature type="region of interest" description="Disordered" evidence="17">
    <location>
        <begin position="118"/>
        <end position="142"/>
    </location>
</feature>
<evidence type="ECO:0000256" key="15">
    <source>
        <dbReference type="HAMAP-Rule" id="MF_03184"/>
    </source>
</evidence>
<feature type="binding site" description="in other chain" evidence="15">
    <location>
        <position position="677"/>
    </location>
    <ligand>
        <name>beta-D-fructose 2,6-bisphosphate</name>
        <dbReference type="ChEBI" id="CHEBI:58579"/>
        <note>allosteric activator; ligand shared between dimeric partners</note>
    </ligand>
</feature>
<evidence type="ECO:0000256" key="12">
    <source>
        <dbReference type="ARBA" id="ARBA00022842"/>
    </source>
</evidence>
<dbReference type="InterPro" id="IPR035966">
    <property type="entry name" value="PKF_sf"/>
</dbReference>
<dbReference type="FunFam" id="3.40.50.450:FF:000064">
    <property type="entry name" value="Phosphofructokinase, platelet b"/>
    <property type="match status" value="1"/>
</dbReference>
<evidence type="ECO:0000256" key="16">
    <source>
        <dbReference type="PIRNR" id="PIRNR000533"/>
    </source>
</evidence>
<comment type="similarity">
    <text evidence="15">Belongs to the phosphofructokinase type A (PFKA) family. ATP-dependent PFK group I subfamily. Eukaryotic two domain clade 'E' sub-subfamily.</text>
</comment>
<evidence type="ECO:0000256" key="13">
    <source>
        <dbReference type="ARBA" id="ARBA00023152"/>
    </source>
</evidence>
<dbReference type="GO" id="GO:0006002">
    <property type="term" value="P:fructose 6-phosphate metabolic process"/>
    <property type="evidence" value="ECO:0007669"/>
    <property type="project" value="InterPro"/>
</dbReference>
<dbReference type="GO" id="GO:0016208">
    <property type="term" value="F:AMP binding"/>
    <property type="evidence" value="ECO:0007669"/>
    <property type="project" value="TreeGrafter"/>
</dbReference>
<evidence type="ECO:0000256" key="10">
    <source>
        <dbReference type="ARBA" id="ARBA00022777"/>
    </source>
</evidence>
<dbReference type="GO" id="GO:0030388">
    <property type="term" value="P:fructose 1,6-bisphosphate metabolic process"/>
    <property type="evidence" value="ECO:0007669"/>
    <property type="project" value="TreeGrafter"/>
</dbReference>
<dbReference type="PROSITE" id="PS00433">
    <property type="entry name" value="PHOSPHOFRUCTOKINASE"/>
    <property type="match status" value="2"/>
</dbReference>
<dbReference type="FunFam" id="3.40.50.450:FF:000043">
    <property type="entry name" value="ATP-dependent 6-phosphofructokinase, platelet type"/>
    <property type="match status" value="1"/>
</dbReference>
<keyword evidence="9 15" id="KW-0547">Nucleotide-binding</keyword>
<reference evidence="20" key="1">
    <citation type="journal article" date="2021" name="Elife">
        <title>Highly contiguous assemblies of 101 drosophilid genomes.</title>
        <authorList>
            <person name="Kim B.Y."/>
            <person name="Wang J.R."/>
            <person name="Miller D.E."/>
            <person name="Barmina O."/>
            <person name="Delaney E."/>
            <person name="Thompson A."/>
            <person name="Comeault A.A."/>
            <person name="Peede D."/>
            <person name="D'Agostino E.R."/>
            <person name="Pelaez J."/>
            <person name="Aguilar J.M."/>
            <person name="Haji D."/>
            <person name="Matsunaga T."/>
            <person name="Armstrong E.E."/>
            <person name="Zych M."/>
            <person name="Ogawa Y."/>
            <person name="Stamenkovic-Radak M."/>
            <person name="Jelic M."/>
            <person name="Veselinovic M.S."/>
            <person name="Tanaskovic M."/>
            <person name="Eric P."/>
            <person name="Gao J.J."/>
            <person name="Katoh T.K."/>
            <person name="Toda M.J."/>
            <person name="Watabe H."/>
            <person name="Watada M."/>
            <person name="Davis J.S."/>
            <person name="Moyle L.C."/>
            <person name="Manoli G."/>
            <person name="Bertolini E."/>
            <person name="Kostal V."/>
            <person name="Hawley R.S."/>
            <person name="Takahashi A."/>
            <person name="Jones C.D."/>
            <person name="Price D.K."/>
            <person name="Whiteman N."/>
            <person name="Kopp A."/>
            <person name="Matute D.R."/>
            <person name="Petrov D.A."/>
        </authorList>
    </citation>
    <scope>NUCLEOTIDE SEQUENCE [LARGE SCALE GENOMIC DNA]</scope>
</reference>
<name>A0A6P4E6P1_DRORH</name>
<comment type="caution">
    <text evidence="15">Lacks conserved residue(s) required for the propagation of feature annotation.</text>
</comment>
<feature type="region of interest" description="C-terminal regulatory PFK domain 2" evidence="15">
    <location>
        <begin position="608"/>
        <end position="985"/>
    </location>
</feature>
<dbReference type="GO" id="GO:0003872">
    <property type="term" value="F:6-phosphofructokinase activity"/>
    <property type="evidence" value="ECO:0007669"/>
    <property type="project" value="UniProtKB-UniRule"/>
</dbReference>
<feature type="active site" description="Proton acceptor" evidence="15">
    <location>
        <position position="365"/>
    </location>
</feature>
<comment type="cofactor">
    <cofactor evidence="1 15">
        <name>Mg(2+)</name>
        <dbReference type="ChEBI" id="CHEBI:18420"/>
    </cofactor>
</comment>
<comment type="function">
    <text evidence="2 15">Catalyzes the phosphorylation of D-fructose 6-phosphate to fructose 1,6-bisphosphate by ATP, the first committing step of glycolysis.</text>
</comment>
<dbReference type="GO" id="GO:0070095">
    <property type="term" value="F:fructose-6-phosphate binding"/>
    <property type="evidence" value="ECO:0007669"/>
    <property type="project" value="TreeGrafter"/>
</dbReference>
<feature type="binding site" evidence="15">
    <location>
        <position position="224"/>
    </location>
    <ligand>
        <name>ATP</name>
        <dbReference type="ChEBI" id="CHEBI:30616"/>
    </ligand>
</feature>
<evidence type="ECO:0000313" key="20">
    <source>
        <dbReference type="Proteomes" id="UP001652680"/>
    </source>
</evidence>